<dbReference type="Gene3D" id="3.20.20.300">
    <property type="entry name" value="Glycoside hydrolase, family 3, N-terminal domain"/>
    <property type="match status" value="1"/>
</dbReference>
<keyword evidence="10" id="KW-0624">Polysaccharide degradation</keyword>
<evidence type="ECO:0000256" key="3">
    <source>
        <dbReference type="ARBA" id="ARBA00005336"/>
    </source>
</evidence>
<keyword evidence="6" id="KW-0136">Cellulose degradation</keyword>
<evidence type="ECO:0000256" key="4">
    <source>
        <dbReference type="ARBA" id="ARBA00012744"/>
    </source>
</evidence>
<keyword evidence="7" id="KW-0325">Glycoprotein</keyword>
<evidence type="ECO:0000256" key="6">
    <source>
        <dbReference type="ARBA" id="ARBA00023001"/>
    </source>
</evidence>
<feature type="domain" description="PA14" evidence="15">
    <location>
        <begin position="400"/>
        <end position="561"/>
    </location>
</feature>
<keyword evidence="8" id="KW-0119">Carbohydrate metabolism</keyword>
<evidence type="ECO:0000313" key="17">
    <source>
        <dbReference type="Proteomes" id="UP001274830"/>
    </source>
</evidence>
<gene>
    <name evidence="16" type="primary">BGL1</name>
    <name evidence="16" type="ORF">LTR78_009824</name>
</gene>
<evidence type="ECO:0000256" key="7">
    <source>
        <dbReference type="ARBA" id="ARBA00023180"/>
    </source>
</evidence>
<evidence type="ECO:0000256" key="1">
    <source>
        <dbReference type="ARBA" id="ARBA00000448"/>
    </source>
</evidence>
<dbReference type="PANTHER" id="PTHR42715:SF27">
    <property type="entry name" value="BETA-GLUCOSIDASE-RELATED"/>
    <property type="match status" value="1"/>
</dbReference>
<dbReference type="SMART" id="SM01217">
    <property type="entry name" value="Fn3_like"/>
    <property type="match status" value="1"/>
</dbReference>
<dbReference type="InterPro" id="IPR026891">
    <property type="entry name" value="Fn3-like"/>
</dbReference>
<sequence>MASIDVEKVLSELTLDEKISLLAGTDFWHTTAIPKHGVPSLRTSDGPNGVRGTRVFNGVPAACFPCGTALGSTWDHELLREAGKLMGEEAKAKGAHILLGPCINMQRSPLGGRGFESISEDPVLAGAGAAALTNGIQATGVLATIKHFVTNDQEHERTAVNSIVTERALREIYLMPFQIAVRDSNPRLFMTSYNQLNGTHVSENKHILAEILRGEWGWKGAVMSDWFGTYSTHSAINAGLDLEMPGPTRWRGGLLGHLVSSRRVPIHVLDQRARNMLNLVNECASSGVKENQKEDKVDTPETAKMLRKLAGESIVLVKNERNVLPLAKDKKVLLIGPNAKTSVFCGGGSSSMAPYYAISPWEGVEAAVSDKSQMEYAVGCYSHKELPLVSNQFTISPEPGSKKGLTFKAYNKPAAEGTDREPADDLTLDSSLAMFMDYDNPKLKSKLWYADAEGYFTPERSGEYELGLCIYGRGQLFVDGKLVVDNSKNQKQGTVFYGCGSVEEKGTIALEKDKTYHIKLEFGSAPLSTLDGDGIVRFGGGGFRIGGAWVRSMDETISEAVELAKEVDQVVICAGLNGDWEGEGADRVDMKLPGRMDDLIASVAAANPKTVVVMQTGTPVEMPWFDKVAGFLQAWYGGNETGNAIADVLFGTVNPAGRSSLSWPIKVQDNPAFYNYRSEGGRVLYGEDVYIGYRHYDTVDRAVRIPFGYGLSYTTFDLSDLQVSKTGSGKELESKIQVKISVKNTGKLDGQEVIQVFIRPHKPGIRRPPRELKGFTKLAIKAGETATAEVEIALKYATSYWDEIREAWIVEAGKYDVEVVDGSAQQEPLRQMIEVEKTSWWNGL</sequence>
<dbReference type="InterPro" id="IPR036881">
    <property type="entry name" value="Glyco_hydro_3_C_sf"/>
</dbReference>
<comment type="pathway">
    <text evidence="2">Glycan metabolism; cellulose degradation.</text>
</comment>
<organism evidence="16 17">
    <name type="scientific">Recurvomyces mirabilis</name>
    <dbReference type="NCBI Taxonomy" id="574656"/>
    <lineage>
        <taxon>Eukaryota</taxon>
        <taxon>Fungi</taxon>
        <taxon>Dikarya</taxon>
        <taxon>Ascomycota</taxon>
        <taxon>Pezizomycotina</taxon>
        <taxon>Dothideomycetes</taxon>
        <taxon>Dothideomycetidae</taxon>
        <taxon>Mycosphaerellales</taxon>
        <taxon>Teratosphaeriaceae</taxon>
        <taxon>Recurvomyces</taxon>
    </lineage>
</organism>
<dbReference type="InterPro" id="IPR001764">
    <property type="entry name" value="Glyco_hydro_3_N"/>
</dbReference>
<dbReference type="SUPFAM" id="SSF51445">
    <property type="entry name" value="(Trans)glycosidases"/>
    <property type="match status" value="1"/>
</dbReference>
<evidence type="ECO:0000256" key="8">
    <source>
        <dbReference type="ARBA" id="ARBA00023277"/>
    </source>
</evidence>
<reference evidence="16" key="1">
    <citation type="submission" date="2023-07" db="EMBL/GenBank/DDBJ databases">
        <title>Black Yeasts Isolated from many extreme environments.</title>
        <authorList>
            <person name="Coleine C."/>
            <person name="Stajich J.E."/>
            <person name="Selbmann L."/>
        </authorList>
    </citation>
    <scope>NUCLEOTIDE SEQUENCE</scope>
    <source>
        <strain evidence="16">CCFEE 5485</strain>
    </source>
</reference>
<dbReference type="EMBL" id="JAUTXT010000059">
    <property type="protein sequence ID" value="KAK3670270.1"/>
    <property type="molecule type" value="Genomic_DNA"/>
</dbReference>
<dbReference type="SUPFAM" id="SSF52279">
    <property type="entry name" value="Beta-D-glucan exohydrolase, C-terminal domain"/>
    <property type="match status" value="1"/>
</dbReference>
<keyword evidence="17" id="KW-1185">Reference proteome</keyword>
<accession>A0AAE0WIB6</accession>
<dbReference type="Proteomes" id="UP001274830">
    <property type="component" value="Unassembled WGS sequence"/>
</dbReference>
<evidence type="ECO:0000259" key="15">
    <source>
        <dbReference type="PROSITE" id="PS51820"/>
    </source>
</evidence>
<dbReference type="InterPro" id="IPR017853">
    <property type="entry name" value="GH"/>
</dbReference>
<name>A0AAE0WIB6_9PEZI</name>
<evidence type="ECO:0000256" key="11">
    <source>
        <dbReference type="ARBA" id="ARBA00039569"/>
    </source>
</evidence>
<protein>
    <recommendedName>
        <fullName evidence="11">Probable beta-glucosidase I</fullName>
        <ecNumber evidence="4">3.2.1.21</ecNumber>
    </recommendedName>
    <alternativeName>
        <fullName evidence="12">Beta-D-glucoside glucohydrolase I</fullName>
    </alternativeName>
    <alternativeName>
        <fullName evidence="13">Cellobiase I</fullName>
    </alternativeName>
    <alternativeName>
        <fullName evidence="14">Gentiobiase I</fullName>
    </alternativeName>
</protein>
<dbReference type="GO" id="GO:0008422">
    <property type="term" value="F:beta-glucosidase activity"/>
    <property type="evidence" value="ECO:0007669"/>
    <property type="project" value="UniProtKB-EC"/>
</dbReference>
<dbReference type="SMART" id="SM00758">
    <property type="entry name" value="PA14"/>
    <property type="match status" value="1"/>
</dbReference>
<dbReference type="Gene3D" id="2.60.40.10">
    <property type="entry name" value="Immunoglobulins"/>
    <property type="match status" value="1"/>
</dbReference>
<dbReference type="FunFam" id="3.20.20.300:FF:000006">
    <property type="entry name" value="Beta-glucosidase H"/>
    <property type="match status" value="1"/>
</dbReference>
<dbReference type="PRINTS" id="PR00133">
    <property type="entry name" value="GLHYDRLASE3"/>
</dbReference>
<dbReference type="EC" id="3.2.1.21" evidence="4"/>
<comment type="caution">
    <text evidence="16">The sequence shown here is derived from an EMBL/GenBank/DDBJ whole genome shotgun (WGS) entry which is preliminary data.</text>
</comment>
<dbReference type="InterPro" id="IPR011658">
    <property type="entry name" value="PA14_dom"/>
</dbReference>
<evidence type="ECO:0000256" key="10">
    <source>
        <dbReference type="ARBA" id="ARBA00023326"/>
    </source>
</evidence>
<dbReference type="Gene3D" id="3.40.50.1700">
    <property type="entry name" value="Glycoside hydrolase family 3 C-terminal domain"/>
    <property type="match status" value="1"/>
</dbReference>
<dbReference type="RefSeq" id="XP_064691844.1">
    <property type="nucleotide sequence ID" value="XM_064840394.1"/>
</dbReference>
<evidence type="ECO:0000256" key="13">
    <source>
        <dbReference type="ARBA" id="ARBA00041603"/>
    </source>
</evidence>
<dbReference type="Pfam" id="PF07691">
    <property type="entry name" value="PA14"/>
    <property type="match status" value="1"/>
</dbReference>
<dbReference type="InterPro" id="IPR037524">
    <property type="entry name" value="PA14/GLEYA"/>
</dbReference>
<dbReference type="InterPro" id="IPR013783">
    <property type="entry name" value="Ig-like_fold"/>
</dbReference>
<comment type="similarity">
    <text evidence="3">Belongs to the glycosyl hydrolase 3 family.</text>
</comment>
<dbReference type="Gene3D" id="2.60.120.260">
    <property type="entry name" value="Galactose-binding domain-like"/>
    <property type="match status" value="1"/>
</dbReference>
<dbReference type="FunFam" id="2.60.40.10:FF:000495">
    <property type="entry name" value="Periplasmic beta-glucosidase"/>
    <property type="match status" value="1"/>
</dbReference>
<dbReference type="GeneID" id="89964942"/>
<evidence type="ECO:0000256" key="9">
    <source>
        <dbReference type="ARBA" id="ARBA00023295"/>
    </source>
</evidence>
<dbReference type="GO" id="GO:0030245">
    <property type="term" value="P:cellulose catabolic process"/>
    <property type="evidence" value="ECO:0007669"/>
    <property type="project" value="UniProtKB-KW"/>
</dbReference>
<dbReference type="Pfam" id="PF14310">
    <property type="entry name" value="Fn3-like"/>
    <property type="match status" value="1"/>
</dbReference>
<dbReference type="InterPro" id="IPR050288">
    <property type="entry name" value="Cellulose_deg_GH3"/>
</dbReference>
<dbReference type="PANTHER" id="PTHR42715">
    <property type="entry name" value="BETA-GLUCOSIDASE"/>
    <property type="match status" value="1"/>
</dbReference>
<evidence type="ECO:0000313" key="16">
    <source>
        <dbReference type="EMBL" id="KAK3670270.1"/>
    </source>
</evidence>
<evidence type="ECO:0000256" key="5">
    <source>
        <dbReference type="ARBA" id="ARBA00022801"/>
    </source>
</evidence>
<dbReference type="Pfam" id="PF00933">
    <property type="entry name" value="Glyco_hydro_3"/>
    <property type="match status" value="1"/>
</dbReference>
<comment type="catalytic activity">
    <reaction evidence="1">
        <text>Hydrolysis of terminal, non-reducing beta-D-glucosyl residues with release of beta-D-glucose.</text>
        <dbReference type="EC" id="3.2.1.21"/>
    </reaction>
</comment>
<evidence type="ECO:0000256" key="12">
    <source>
        <dbReference type="ARBA" id="ARBA00041279"/>
    </source>
</evidence>
<dbReference type="AlphaFoldDB" id="A0AAE0WIB6"/>
<keyword evidence="5 16" id="KW-0378">Hydrolase</keyword>
<dbReference type="Pfam" id="PF01915">
    <property type="entry name" value="Glyco_hydro_3_C"/>
    <property type="match status" value="1"/>
</dbReference>
<dbReference type="PROSITE" id="PS51820">
    <property type="entry name" value="PA14"/>
    <property type="match status" value="1"/>
</dbReference>
<keyword evidence="9 16" id="KW-0326">Glycosidase</keyword>
<proteinExistence type="inferred from homology"/>
<evidence type="ECO:0000256" key="14">
    <source>
        <dbReference type="ARBA" id="ARBA00041809"/>
    </source>
</evidence>
<dbReference type="InterPro" id="IPR036962">
    <property type="entry name" value="Glyco_hydro_3_N_sf"/>
</dbReference>
<evidence type="ECO:0000256" key="2">
    <source>
        <dbReference type="ARBA" id="ARBA00004987"/>
    </source>
</evidence>
<dbReference type="InterPro" id="IPR002772">
    <property type="entry name" value="Glyco_hydro_3_C"/>
</dbReference>